<dbReference type="Proteomes" id="UP001206595">
    <property type="component" value="Unassembled WGS sequence"/>
</dbReference>
<dbReference type="GeneID" id="75917684"/>
<accession>A0AAD5E255</accession>
<reference evidence="1" key="2">
    <citation type="journal article" date="2022" name="Proc. Natl. Acad. Sci. U.S.A.">
        <title>Diploid-dominant life cycles characterize the early evolution of Fungi.</title>
        <authorList>
            <person name="Amses K.R."/>
            <person name="Simmons D.R."/>
            <person name="Longcore J.E."/>
            <person name="Mondo S.J."/>
            <person name="Seto K."/>
            <person name="Jeronimo G.H."/>
            <person name="Bonds A.E."/>
            <person name="Quandt C.A."/>
            <person name="Davis W.J."/>
            <person name="Chang Y."/>
            <person name="Federici B.A."/>
            <person name="Kuo A."/>
            <person name="LaButti K."/>
            <person name="Pangilinan J."/>
            <person name="Andreopoulos W."/>
            <person name="Tritt A."/>
            <person name="Riley R."/>
            <person name="Hundley H."/>
            <person name="Johnson J."/>
            <person name="Lipzen A."/>
            <person name="Barry K."/>
            <person name="Lang B.F."/>
            <person name="Cuomo C.A."/>
            <person name="Buchler N.E."/>
            <person name="Grigoriev I.V."/>
            <person name="Spatafora J.W."/>
            <person name="Stajich J.E."/>
            <person name="James T.Y."/>
        </authorList>
    </citation>
    <scope>NUCLEOTIDE SEQUENCE</scope>
    <source>
        <strain evidence="1">AG</strain>
    </source>
</reference>
<sequence>MVRLSLRILYDSSAFQKAAYAVPIALAESYQILSSISVFCHSVFHLLYVKSAMYISPAANDNCNVP</sequence>
<organism evidence="1 2">
    <name type="scientific">Umbelopsis ramanniana AG</name>
    <dbReference type="NCBI Taxonomy" id="1314678"/>
    <lineage>
        <taxon>Eukaryota</taxon>
        <taxon>Fungi</taxon>
        <taxon>Fungi incertae sedis</taxon>
        <taxon>Mucoromycota</taxon>
        <taxon>Mucoromycotina</taxon>
        <taxon>Umbelopsidomycetes</taxon>
        <taxon>Umbelopsidales</taxon>
        <taxon>Umbelopsidaceae</taxon>
        <taxon>Umbelopsis</taxon>
    </lineage>
</organism>
<name>A0AAD5E255_UMBRA</name>
<dbReference type="AlphaFoldDB" id="A0AAD5E255"/>
<dbReference type="RefSeq" id="XP_051440468.1">
    <property type="nucleotide sequence ID" value="XM_051592341.1"/>
</dbReference>
<comment type="caution">
    <text evidence="1">The sequence shown here is derived from an EMBL/GenBank/DDBJ whole genome shotgun (WGS) entry which is preliminary data.</text>
</comment>
<keyword evidence="2" id="KW-1185">Reference proteome</keyword>
<gene>
    <name evidence="1" type="ORF">K450DRAFT_261574</name>
</gene>
<dbReference type="EMBL" id="MU620980">
    <property type="protein sequence ID" value="KAI8575464.1"/>
    <property type="molecule type" value="Genomic_DNA"/>
</dbReference>
<evidence type="ECO:0000313" key="2">
    <source>
        <dbReference type="Proteomes" id="UP001206595"/>
    </source>
</evidence>
<protein>
    <submittedName>
        <fullName evidence="1">Uncharacterized protein</fullName>
    </submittedName>
</protein>
<reference evidence="1" key="1">
    <citation type="submission" date="2021-06" db="EMBL/GenBank/DDBJ databases">
        <authorList>
            <consortium name="DOE Joint Genome Institute"/>
            <person name="Mondo S.J."/>
            <person name="Amses K.R."/>
            <person name="Simmons D.R."/>
            <person name="Longcore J.E."/>
            <person name="Seto K."/>
            <person name="Alves G.H."/>
            <person name="Bonds A.E."/>
            <person name="Quandt C.A."/>
            <person name="Davis W.J."/>
            <person name="Chang Y."/>
            <person name="Letcher P.M."/>
            <person name="Powell M.J."/>
            <person name="Kuo A."/>
            <person name="Labutti K."/>
            <person name="Pangilinan J."/>
            <person name="Andreopoulos W."/>
            <person name="Tritt A."/>
            <person name="Riley R."/>
            <person name="Hundley H."/>
            <person name="Johnson J."/>
            <person name="Lipzen A."/>
            <person name="Barry K."/>
            <person name="Berbee M.L."/>
            <person name="Buchler N.E."/>
            <person name="Grigoriev I.V."/>
            <person name="Spatafora J.W."/>
            <person name="Stajich J.E."/>
            <person name="James T.Y."/>
        </authorList>
    </citation>
    <scope>NUCLEOTIDE SEQUENCE</scope>
    <source>
        <strain evidence="1">AG</strain>
    </source>
</reference>
<proteinExistence type="predicted"/>
<evidence type="ECO:0000313" key="1">
    <source>
        <dbReference type="EMBL" id="KAI8575464.1"/>
    </source>
</evidence>